<dbReference type="InterPro" id="IPR023088">
    <property type="entry name" value="PDEase"/>
</dbReference>
<keyword evidence="3 7" id="KW-0479">Metal-binding</keyword>
<dbReference type="EMBL" id="JAVRJZ010000006">
    <property type="protein sequence ID" value="KAK2721891.1"/>
    <property type="molecule type" value="Genomic_DNA"/>
</dbReference>
<dbReference type="Pfam" id="PF01590">
    <property type="entry name" value="GAF"/>
    <property type="match status" value="2"/>
</dbReference>
<feature type="binding site" evidence="7">
    <location>
        <position position="684"/>
    </location>
    <ligand>
        <name>Zn(2+)</name>
        <dbReference type="ChEBI" id="CHEBI:29105"/>
        <label>1</label>
    </ligand>
</feature>
<dbReference type="PROSITE" id="PS00126">
    <property type="entry name" value="PDEASE_I_1"/>
    <property type="match status" value="1"/>
</dbReference>
<evidence type="ECO:0000256" key="2">
    <source>
        <dbReference type="ARBA" id="ARBA00022535"/>
    </source>
</evidence>
<comment type="caution">
    <text evidence="12">The sequence shown here is derived from an EMBL/GenBank/DDBJ whole genome shotgun (WGS) entry which is preliminary data.</text>
</comment>
<evidence type="ECO:0000256" key="4">
    <source>
        <dbReference type="ARBA" id="ARBA00022801"/>
    </source>
</evidence>
<evidence type="ECO:0000256" key="3">
    <source>
        <dbReference type="ARBA" id="ARBA00022723"/>
    </source>
</evidence>
<keyword evidence="9" id="KW-0175">Coiled coil</keyword>
<feature type="binding site" evidence="7">
    <location>
        <position position="800"/>
    </location>
    <ligand>
        <name>Zn(2+)</name>
        <dbReference type="ChEBI" id="CHEBI:29105"/>
        <label>1</label>
    </ligand>
</feature>
<gene>
    <name evidence="12" type="ORF">QYM36_004015</name>
</gene>
<comment type="cofactor">
    <cofactor evidence="8">
        <name>a divalent metal cation</name>
        <dbReference type="ChEBI" id="CHEBI:60240"/>
    </cofactor>
    <text evidence="8">Binds 2 divalent metal cations per subunit. Site 1 may preferentially bind zinc ions, while site 2 has a preference for magnesium and/or manganese ions.</text>
</comment>
<evidence type="ECO:0000259" key="11">
    <source>
        <dbReference type="PROSITE" id="PS51845"/>
    </source>
</evidence>
<feature type="region of interest" description="Disordered" evidence="10">
    <location>
        <begin position="69"/>
        <end position="139"/>
    </location>
</feature>
<feature type="binding site" evidence="7">
    <location>
        <position position="685"/>
    </location>
    <ligand>
        <name>Zn(2+)</name>
        <dbReference type="ChEBI" id="CHEBI:29105"/>
        <label>1</label>
    </ligand>
</feature>
<organism evidence="12 13">
    <name type="scientific">Artemia franciscana</name>
    <name type="common">Brine shrimp</name>
    <name type="synonym">Artemia sanfranciscana</name>
    <dbReference type="NCBI Taxonomy" id="6661"/>
    <lineage>
        <taxon>Eukaryota</taxon>
        <taxon>Metazoa</taxon>
        <taxon>Ecdysozoa</taxon>
        <taxon>Arthropoda</taxon>
        <taxon>Crustacea</taxon>
        <taxon>Branchiopoda</taxon>
        <taxon>Anostraca</taxon>
        <taxon>Artemiidae</taxon>
        <taxon>Artemia</taxon>
    </lineage>
</organism>
<evidence type="ECO:0000256" key="9">
    <source>
        <dbReference type="SAM" id="Coils"/>
    </source>
</evidence>
<dbReference type="InterPro" id="IPR003018">
    <property type="entry name" value="GAF"/>
</dbReference>
<dbReference type="Gene3D" id="3.30.450.40">
    <property type="match status" value="2"/>
</dbReference>
<reference evidence="12" key="1">
    <citation type="submission" date="2023-07" db="EMBL/GenBank/DDBJ databases">
        <title>Chromosome-level genome assembly of Artemia franciscana.</title>
        <authorList>
            <person name="Jo E."/>
        </authorList>
    </citation>
    <scope>NUCLEOTIDE SEQUENCE</scope>
    <source>
        <tissue evidence="12">Whole body</tissue>
    </source>
</reference>
<keyword evidence="2" id="KW-0140">cGMP</keyword>
<proteinExistence type="inferred from homology"/>
<feature type="compositionally biased region" description="Basic and acidic residues" evidence="10">
    <location>
        <begin position="120"/>
        <end position="131"/>
    </location>
</feature>
<dbReference type="SMART" id="SM00471">
    <property type="entry name" value="HDc"/>
    <property type="match status" value="1"/>
</dbReference>
<evidence type="ECO:0000256" key="8">
    <source>
        <dbReference type="RuleBase" id="RU363067"/>
    </source>
</evidence>
<feature type="binding site" evidence="6">
    <location>
        <position position="853"/>
    </location>
    <ligand>
        <name>AMP</name>
        <dbReference type="ChEBI" id="CHEBI:456215"/>
    </ligand>
</feature>
<keyword evidence="4 8" id="KW-0378">Hydrolase</keyword>
<evidence type="ECO:0000256" key="10">
    <source>
        <dbReference type="SAM" id="MobiDB-lite"/>
    </source>
</evidence>
<dbReference type="GO" id="GO:0046872">
    <property type="term" value="F:metal ion binding"/>
    <property type="evidence" value="ECO:0007669"/>
    <property type="project" value="UniProtKB-KW"/>
</dbReference>
<dbReference type="GO" id="GO:0004114">
    <property type="term" value="F:3',5'-cyclic-nucleotide phosphodiesterase activity"/>
    <property type="evidence" value="ECO:0007669"/>
    <property type="project" value="InterPro"/>
</dbReference>
<dbReference type="Pfam" id="PF00233">
    <property type="entry name" value="PDEase_I"/>
    <property type="match status" value="1"/>
</dbReference>
<dbReference type="SMART" id="SM00065">
    <property type="entry name" value="GAF"/>
    <property type="match status" value="2"/>
</dbReference>
<feature type="binding site" evidence="7">
    <location>
        <position position="685"/>
    </location>
    <ligand>
        <name>Zn(2+)</name>
        <dbReference type="ChEBI" id="CHEBI:29105"/>
        <label>2</label>
    </ligand>
</feature>
<feature type="domain" description="PDEase" evidence="11">
    <location>
        <begin position="566"/>
        <end position="896"/>
    </location>
</feature>
<dbReference type="SUPFAM" id="SSF55781">
    <property type="entry name" value="GAF domain-like"/>
    <property type="match status" value="2"/>
</dbReference>
<feature type="binding site" evidence="6">
    <location>
        <begin position="644"/>
        <end position="648"/>
    </location>
    <ligand>
        <name>AMP</name>
        <dbReference type="ChEBI" id="CHEBI:456215"/>
    </ligand>
</feature>
<feature type="active site" description="Proton donor" evidence="5">
    <location>
        <position position="644"/>
    </location>
</feature>
<dbReference type="GO" id="GO:0007165">
    <property type="term" value="P:signal transduction"/>
    <property type="evidence" value="ECO:0007669"/>
    <property type="project" value="InterPro"/>
</dbReference>
<evidence type="ECO:0000256" key="5">
    <source>
        <dbReference type="PIRSR" id="PIRSR623088-1"/>
    </source>
</evidence>
<dbReference type="Gene3D" id="1.10.1300.10">
    <property type="entry name" value="3'5'-cyclic nucleotide phosphodiesterase, catalytic domain"/>
    <property type="match status" value="1"/>
</dbReference>
<feature type="coiled-coil region" evidence="9">
    <location>
        <begin position="361"/>
        <end position="388"/>
    </location>
</feature>
<dbReference type="PROSITE" id="PS51845">
    <property type="entry name" value="PDEASE_I_2"/>
    <property type="match status" value="1"/>
</dbReference>
<dbReference type="PANTHER" id="PTHR11347">
    <property type="entry name" value="CYCLIC NUCLEOTIDE PHOSPHODIESTERASE"/>
    <property type="match status" value="1"/>
</dbReference>
<evidence type="ECO:0000313" key="13">
    <source>
        <dbReference type="Proteomes" id="UP001187531"/>
    </source>
</evidence>
<accession>A0AA88ICX8</accession>
<evidence type="ECO:0000313" key="12">
    <source>
        <dbReference type="EMBL" id="KAK2721891.1"/>
    </source>
</evidence>
<name>A0AA88ICX8_ARTSF</name>
<dbReference type="AlphaFoldDB" id="A0AA88ICX8"/>
<keyword evidence="13" id="KW-1185">Reference proteome</keyword>
<dbReference type="FunFam" id="1.10.1300.10:FF:000003">
    <property type="entry name" value="Phosphodiesterase"/>
    <property type="match status" value="1"/>
</dbReference>
<dbReference type="EC" id="3.1.4.-" evidence="8"/>
<dbReference type="InterPro" id="IPR029016">
    <property type="entry name" value="GAF-like_dom_sf"/>
</dbReference>
<feature type="binding site" evidence="6">
    <location>
        <position position="800"/>
    </location>
    <ligand>
        <name>AMP</name>
        <dbReference type="ChEBI" id="CHEBI:456215"/>
    </ligand>
</feature>
<evidence type="ECO:0000256" key="1">
    <source>
        <dbReference type="ARBA" id="ARBA00007648"/>
    </source>
</evidence>
<dbReference type="InterPro" id="IPR003607">
    <property type="entry name" value="HD/PDEase_dom"/>
</dbReference>
<protein>
    <recommendedName>
        <fullName evidence="8">Phosphodiesterase</fullName>
        <ecNumber evidence="8">3.1.4.-</ecNumber>
    </recommendedName>
</protein>
<dbReference type="CDD" id="cd00077">
    <property type="entry name" value="HDc"/>
    <property type="match status" value="1"/>
</dbReference>
<comment type="similarity">
    <text evidence="1 8">Belongs to the cyclic nucleotide phosphodiesterase family.</text>
</comment>
<dbReference type="PRINTS" id="PR00387">
    <property type="entry name" value="PDIESTERASE1"/>
</dbReference>
<feature type="binding site" evidence="7">
    <location>
        <position position="648"/>
    </location>
    <ligand>
        <name>Zn(2+)</name>
        <dbReference type="ChEBI" id="CHEBI:29105"/>
        <label>1</label>
    </ligand>
</feature>
<dbReference type="SUPFAM" id="SSF109604">
    <property type="entry name" value="HD-domain/PDEase-like"/>
    <property type="match status" value="1"/>
</dbReference>
<dbReference type="InterPro" id="IPR036971">
    <property type="entry name" value="PDEase_catalytic_dom_sf"/>
</dbReference>
<sequence length="915" mass="103375">MEWSMVEEWLDSHPEKAYNYFLKFADVTLINRWLQARGYLKVPDGLNGSVRSSSGHTLSPSSFYCSRDQSPCSPLSPRDRSPQDSVAFFGDEGENPHRRTNSRKCSRHEFAKSKSQSVVKAEEGSSSRPKESGISQVRRTGLKEIRKSVSLPPSSIGLLSLLIESKVQLPRPTSKHRDLKRELRRRDEGAFFLDIVKDIANDLDLRSLTWKVRENLTVLLDCDAASLFIVDDTKGRTKPSLISKVFDVRCGAKGAVIPKHEGSESEVRLPWGAGVIGYVAETKEVVNLDAPCEDERYCDAVDRLTGYHVDSLLCMPIINVEDDVIAVAQVINKSERVSFSSHDEKLLETYLQFVSLAITNAKIMEASRREYERNRNLLEAVHELFEKQTSLEALIQKTLQETQRLLSCEKAAILLVKHEKDSGLSFTKAFEVGSSFKKKFRVIPDPRSIEEPLLEIAQQVALSGEIVAAPEPTSGSESPASPITALHEPSVRSVLAMPIRNTKLDVIGVAIIIKKHGLLGFDENDEQLFEALTIFCGLGINNTLMYCELEQAIARQKVAIEMLSYHALSTQKEVESLLETRASEDWNLESLAFDDFSLSHDEMAIAACKIFADLGLVNAFHIDSEVLYRWVLTVKKNYRAVPYHNWRHSFSVAQTMFAMLQKSELRHLFSDLQILGILVACFCHDLDHRGTNNAFQAKTGSALALLYGTKNTMEQHHFNHAVMILNSEGHNIFSNLEPEDYSTIMTTLKHAILATDLCIYFQYREKFALLIESSDASFIDWKTDEECSGLLRSVLMTAADLATSTKAWDVQRKAAARVTAEFFRQGDVERSKLNLIPNAQMDREKGHELPSLQVNWLRAVCLPLYKSIERVVPSLSSMREAVEENIEHWKQLVENEQEYHWEDDLIVDFEVDKPI</sequence>
<dbReference type="InterPro" id="IPR023174">
    <property type="entry name" value="PDEase_CS"/>
</dbReference>
<dbReference type="Proteomes" id="UP001187531">
    <property type="component" value="Unassembled WGS sequence"/>
</dbReference>
<evidence type="ECO:0000256" key="7">
    <source>
        <dbReference type="PIRSR" id="PIRSR623088-3"/>
    </source>
</evidence>
<feature type="binding site" evidence="6">
    <location>
        <position position="685"/>
    </location>
    <ligand>
        <name>AMP</name>
        <dbReference type="ChEBI" id="CHEBI:456215"/>
    </ligand>
</feature>
<evidence type="ECO:0000256" key="6">
    <source>
        <dbReference type="PIRSR" id="PIRSR623088-2"/>
    </source>
</evidence>
<dbReference type="InterPro" id="IPR002073">
    <property type="entry name" value="PDEase_catalytic_dom"/>
</dbReference>